<sequence>MNNNDSSTQNTIVVPEGIKGLIFDMDGTLVNSTPVHYVAWSEACAPYGVQFDYDFFIMLTGRPVLELSKDLIKRYKLDISAKELVRIKEDLVEKNLHNVKLINPVIDVMDRYQGKLPMAVGTGASRERTDFLLKTSGIIDRFDAIVTSDDVNNYKPHPETFLKGAEAIGVKPGECLVFEDGHLGIDAAKTAGMHVIDVKPYYE</sequence>
<dbReference type="PANTHER" id="PTHR43481:SF4">
    <property type="entry name" value="GLYCEROL-1-PHOSPHATE PHOSPHOHYDROLASE 1-RELATED"/>
    <property type="match status" value="1"/>
</dbReference>
<dbReference type="InterPro" id="IPR041492">
    <property type="entry name" value="HAD_2"/>
</dbReference>
<accession>A0ABS1HPB6</accession>
<dbReference type="InterPro" id="IPR023214">
    <property type="entry name" value="HAD_sf"/>
</dbReference>
<reference evidence="2 3" key="1">
    <citation type="submission" date="2021-01" db="EMBL/GenBank/DDBJ databases">
        <title>Carboxyliciviraga sp.nov., isolated from coastal sediments.</title>
        <authorList>
            <person name="Lu D."/>
            <person name="Zhang T."/>
        </authorList>
    </citation>
    <scope>NUCLEOTIDE SEQUENCE [LARGE SCALE GENOMIC DNA]</scope>
    <source>
        <strain evidence="2 3">N1Y132</strain>
    </source>
</reference>
<dbReference type="Gene3D" id="3.40.50.1000">
    <property type="entry name" value="HAD superfamily/HAD-like"/>
    <property type="match status" value="1"/>
</dbReference>
<dbReference type="NCBIfam" id="TIGR01509">
    <property type="entry name" value="HAD-SF-IA-v3"/>
    <property type="match status" value="1"/>
</dbReference>
<dbReference type="PRINTS" id="PR00413">
    <property type="entry name" value="HADHALOGNASE"/>
</dbReference>
<dbReference type="Gene3D" id="1.10.150.240">
    <property type="entry name" value="Putative phosphatase, domain 2"/>
    <property type="match status" value="1"/>
</dbReference>
<dbReference type="NCBIfam" id="TIGR02009">
    <property type="entry name" value="PGMB-YQAB-SF"/>
    <property type="match status" value="1"/>
</dbReference>
<dbReference type="SFLD" id="SFLDG01129">
    <property type="entry name" value="C1.5:_HAD__Beta-PGM__Phosphata"/>
    <property type="match status" value="1"/>
</dbReference>
<dbReference type="PANTHER" id="PTHR43481">
    <property type="entry name" value="FRUCTOSE-1-PHOSPHATE PHOSPHATASE"/>
    <property type="match status" value="1"/>
</dbReference>
<dbReference type="SFLD" id="SFLDG01135">
    <property type="entry name" value="C1.5.6:_HAD__Beta-PGM__Phospha"/>
    <property type="match status" value="1"/>
</dbReference>
<dbReference type="Pfam" id="PF13419">
    <property type="entry name" value="HAD_2"/>
    <property type="match status" value="1"/>
</dbReference>
<dbReference type="SUPFAM" id="SSF56784">
    <property type="entry name" value="HAD-like"/>
    <property type="match status" value="1"/>
</dbReference>
<proteinExistence type="inferred from homology"/>
<dbReference type="CDD" id="cd07505">
    <property type="entry name" value="HAD_BPGM-like"/>
    <property type="match status" value="1"/>
</dbReference>
<keyword evidence="3" id="KW-1185">Reference proteome</keyword>
<dbReference type="InterPro" id="IPR006439">
    <property type="entry name" value="HAD-SF_hydro_IA"/>
</dbReference>
<dbReference type="RefSeq" id="WP_200466752.1">
    <property type="nucleotide sequence ID" value="NZ_JAENRR010000074.1"/>
</dbReference>
<name>A0ABS1HPB6_9BACT</name>
<dbReference type="EMBL" id="JAENRR010000074">
    <property type="protein sequence ID" value="MBK3519533.1"/>
    <property type="molecule type" value="Genomic_DNA"/>
</dbReference>
<dbReference type="InterPro" id="IPR023198">
    <property type="entry name" value="PGP-like_dom2"/>
</dbReference>
<evidence type="ECO:0000256" key="1">
    <source>
        <dbReference type="ARBA" id="ARBA00006171"/>
    </source>
</evidence>
<gene>
    <name evidence="2" type="ORF">JIV24_19455</name>
</gene>
<dbReference type="InterPro" id="IPR010976">
    <property type="entry name" value="B-phosphoglucomutase_hydrolase"/>
</dbReference>
<organism evidence="2 3">
    <name type="scientific">Carboxylicivirga marina</name>
    <dbReference type="NCBI Taxonomy" id="2800988"/>
    <lineage>
        <taxon>Bacteria</taxon>
        <taxon>Pseudomonadati</taxon>
        <taxon>Bacteroidota</taxon>
        <taxon>Bacteroidia</taxon>
        <taxon>Marinilabiliales</taxon>
        <taxon>Marinilabiliaceae</taxon>
        <taxon>Carboxylicivirga</taxon>
    </lineage>
</organism>
<keyword evidence="2" id="KW-0378">Hydrolase</keyword>
<dbReference type="InterPro" id="IPR036412">
    <property type="entry name" value="HAD-like_sf"/>
</dbReference>
<comment type="caution">
    <text evidence="2">The sequence shown here is derived from an EMBL/GenBank/DDBJ whole genome shotgun (WGS) entry which is preliminary data.</text>
</comment>
<evidence type="ECO:0000313" key="3">
    <source>
        <dbReference type="Proteomes" id="UP000605676"/>
    </source>
</evidence>
<protein>
    <submittedName>
        <fullName evidence="2">Beta-phosphoglucomutase family hydrolase</fullName>
    </submittedName>
</protein>
<comment type="similarity">
    <text evidence="1">Belongs to the HAD-like hydrolase superfamily. CbbY/CbbZ/Gph/YieH family.</text>
</comment>
<evidence type="ECO:0000313" key="2">
    <source>
        <dbReference type="EMBL" id="MBK3519533.1"/>
    </source>
</evidence>
<dbReference type="InterPro" id="IPR051806">
    <property type="entry name" value="HAD-like_SPP"/>
</dbReference>
<dbReference type="GO" id="GO:0016787">
    <property type="term" value="F:hydrolase activity"/>
    <property type="evidence" value="ECO:0007669"/>
    <property type="project" value="UniProtKB-KW"/>
</dbReference>
<dbReference type="Proteomes" id="UP000605676">
    <property type="component" value="Unassembled WGS sequence"/>
</dbReference>
<dbReference type="SFLD" id="SFLDS00003">
    <property type="entry name" value="Haloacid_Dehalogenase"/>
    <property type="match status" value="1"/>
</dbReference>